<feature type="transmembrane region" description="Helical" evidence="7">
    <location>
        <begin position="40"/>
        <end position="63"/>
    </location>
</feature>
<keyword evidence="4 7" id="KW-0812">Transmembrane</keyword>
<organism evidence="8 9">
    <name type="scientific">Monosiga brevicollis</name>
    <name type="common">Choanoflagellate</name>
    <dbReference type="NCBI Taxonomy" id="81824"/>
    <lineage>
        <taxon>Eukaryota</taxon>
        <taxon>Choanoflagellata</taxon>
        <taxon>Craspedida</taxon>
        <taxon>Salpingoecidae</taxon>
        <taxon>Monosiga</taxon>
    </lineage>
</organism>
<feature type="transmembrane region" description="Helical" evidence="7">
    <location>
        <begin position="316"/>
        <end position="342"/>
    </location>
</feature>
<evidence type="ECO:0000256" key="5">
    <source>
        <dbReference type="ARBA" id="ARBA00022989"/>
    </source>
</evidence>
<evidence type="ECO:0000256" key="7">
    <source>
        <dbReference type="RuleBase" id="RU363058"/>
    </source>
</evidence>
<keyword evidence="9" id="KW-1185">Reference proteome</keyword>
<evidence type="ECO:0000313" key="8">
    <source>
        <dbReference type="EMBL" id="EDQ86770.1"/>
    </source>
</evidence>
<evidence type="ECO:0000256" key="1">
    <source>
        <dbReference type="ARBA" id="ARBA00004141"/>
    </source>
</evidence>
<dbReference type="RefSeq" id="XP_001748315.1">
    <property type="nucleotide sequence ID" value="XM_001748263.1"/>
</dbReference>
<dbReference type="GeneID" id="5893653"/>
<dbReference type="FunCoup" id="A9V6P3">
    <property type="interactions" value="442"/>
</dbReference>
<dbReference type="EMBL" id="CH991563">
    <property type="protein sequence ID" value="EDQ86770.1"/>
    <property type="molecule type" value="Genomic_DNA"/>
</dbReference>
<dbReference type="AlphaFoldDB" id="A9V6P3"/>
<proteinExistence type="inferred from homology"/>
<evidence type="ECO:0000256" key="3">
    <source>
        <dbReference type="ARBA" id="ARBA00022592"/>
    </source>
</evidence>
<dbReference type="InterPro" id="IPR001204">
    <property type="entry name" value="Phos_transporter"/>
</dbReference>
<comment type="similarity">
    <text evidence="7">Belongs to the inorganic phosphate transporter (PiT) (TC 2.A.20) family.</text>
</comment>
<comment type="subcellular location">
    <subcellularLocation>
        <location evidence="1 7">Membrane</location>
        <topology evidence="1 7">Multi-pass membrane protein</topology>
    </subcellularLocation>
</comment>
<accession>A9V6P3</accession>
<feature type="transmembrane region" description="Helical" evidence="7">
    <location>
        <begin position="6"/>
        <end position="28"/>
    </location>
</feature>
<feature type="transmembrane region" description="Helical" evidence="7">
    <location>
        <begin position="69"/>
        <end position="92"/>
    </location>
</feature>
<evidence type="ECO:0000256" key="6">
    <source>
        <dbReference type="ARBA" id="ARBA00023136"/>
    </source>
</evidence>
<evidence type="ECO:0000256" key="4">
    <source>
        <dbReference type="ARBA" id="ARBA00022692"/>
    </source>
</evidence>
<dbReference type="Proteomes" id="UP000001357">
    <property type="component" value="Unassembled WGS sequence"/>
</dbReference>
<evidence type="ECO:0000256" key="2">
    <source>
        <dbReference type="ARBA" id="ARBA00022448"/>
    </source>
</evidence>
<dbReference type="KEGG" id="mbr:MONBRDRAFT_10546"/>
<dbReference type="GO" id="GO:0016020">
    <property type="term" value="C:membrane"/>
    <property type="evidence" value="ECO:0007669"/>
    <property type="project" value="UniProtKB-SubCell"/>
</dbReference>
<keyword evidence="2 7" id="KW-0813">Transport</keyword>
<keyword evidence="5 7" id="KW-1133">Transmembrane helix</keyword>
<keyword evidence="3 7" id="KW-0592">Phosphate transport</keyword>
<dbReference type="GO" id="GO:0035435">
    <property type="term" value="P:phosphate ion transmembrane transport"/>
    <property type="evidence" value="ECO:0000318"/>
    <property type="project" value="GO_Central"/>
</dbReference>
<dbReference type="InParanoid" id="A9V6P3"/>
<evidence type="ECO:0000313" key="9">
    <source>
        <dbReference type="Proteomes" id="UP000001357"/>
    </source>
</evidence>
<name>A9V6P3_MONBE</name>
<dbReference type="eggNOG" id="KOG2493">
    <property type="taxonomic scope" value="Eukaryota"/>
</dbReference>
<keyword evidence="6 7" id="KW-0472">Membrane</keyword>
<dbReference type="Pfam" id="PF01384">
    <property type="entry name" value="PHO4"/>
    <property type="match status" value="1"/>
</dbReference>
<dbReference type="PANTHER" id="PTHR11101">
    <property type="entry name" value="PHOSPHATE TRANSPORTER"/>
    <property type="match status" value="1"/>
</dbReference>
<feature type="transmembrane region" description="Helical" evidence="7">
    <location>
        <begin position="272"/>
        <end position="304"/>
    </location>
</feature>
<dbReference type="STRING" id="81824.A9V6P3"/>
<gene>
    <name evidence="8" type="ORF">MONBRDRAFT_10546</name>
</gene>
<reference evidence="8 9" key="1">
    <citation type="journal article" date="2008" name="Nature">
        <title>The genome of the choanoflagellate Monosiga brevicollis and the origin of metazoans.</title>
        <authorList>
            <consortium name="JGI Sequencing"/>
            <person name="King N."/>
            <person name="Westbrook M.J."/>
            <person name="Young S.L."/>
            <person name="Kuo A."/>
            <person name="Abedin M."/>
            <person name="Chapman J."/>
            <person name="Fairclough S."/>
            <person name="Hellsten U."/>
            <person name="Isogai Y."/>
            <person name="Letunic I."/>
            <person name="Marr M."/>
            <person name="Pincus D."/>
            <person name="Putnam N."/>
            <person name="Rokas A."/>
            <person name="Wright K.J."/>
            <person name="Zuzow R."/>
            <person name="Dirks W."/>
            <person name="Good M."/>
            <person name="Goodstein D."/>
            <person name="Lemons D."/>
            <person name="Li W."/>
            <person name="Lyons J.B."/>
            <person name="Morris A."/>
            <person name="Nichols S."/>
            <person name="Richter D.J."/>
            <person name="Salamov A."/>
            <person name="Bork P."/>
            <person name="Lim W.A."/>
            <person name="Manning G."/>
            <person name="Miller W.T."/>
            <person name="McGinnis W."/>
            <person name="Shapiro H."/>
            <person name="Tjian R."/>
            <person name="Grigoriev I.V."/>
            <person name="Rokhsar D."/>
        </authorList>
    </citation>
    <scope>NUCLEOTIDE SEQUENCE [LARGE SCALE GENOMIC DNA]</scope>
    <source>
        <strain evidence="9">MX1 / ATCC 50154</strain>
    </source>
</reference>
<protein>
    <recommendedName>
        <fullName evidence="7">Phosphate transporter</fullName>
    </recommendedName>
</protein>
<feature type="transmembrane region" description="Helical" evidence="7">
    <location>
        <begin position="230"/>
        <end position="252"/>
    </location>
</feature>
<dbReference type="OMA" id="SPWPSED"/>
<dbReference type="PANTHER" id="PTHR11101:SF80">
    <property type="entry name" value="PHOSPHATE TRANSPORTER"/>
    <property type="match status" value="1"/>
</dbReference>
<comment type="function">
    <text evidence="7">Sodium-phosphate symporter.</text>
</comment>
<dbReference type="GO" id="GO:0005315">
    <property type="term" value="F:phosphate transmembrane transporter activity"/>
    <property type="evidence" value="ECO:0000318"/>
    <property type="project" value="GO_Central"/>
</dbReference>
<sequence>MLSWVISPLVAGAFSGIIYAITRAYVLRADPDQAIRRQRLFVALLISIILAVTIVFVCIRSPWPSEDFRLAGTILFSTMLPLAVGVVAYYWLLPRVFHNYAPSYIDVKTPLVHAEQHHPRRRERSSDTRLVIRSTSSSERFASTNSMAESAADASEMAPVENEETADLHAYADQYSGLIEANFELLQVLSASYLAFSHGAQDVSNAIGPVTAILDVYRGGSVEVDITPPIWLMALGGAGICTGLFFFGHYVMSTLGGNLTKITPSRGFSVELGTGLAVLLASFLKLPISSTHCAVGAVVAVGLLNRQGTKAVSWSLLWKVVGSWIVTLPTAGLLSAGFYAALRPVVAAVELGPAEMLLRCFGNCSALLDTYA</sequence>